<protein>
    <submittedName>
        <fullName evidence="1">Uncharacterized protein</fullName>
    </submittedName>
</protein>
<gene>
    <name evidence="1" type="ORF">PVIIG_06402</name>
</gene>
<dbReference type="AlphaFoldDB" id="A0A0J9S1Q4"/>
<accession>A0A0J9S1Q4</accession>
<dbReference type="EMBL" id="KQ234658">
    <property type="protein sequence ID" value="KMZ76635.1"/>
    <property type="molecule type" value="Genomic_DNA"/>
</dbReference>
<evidence type="ECO:0000313" key="1">
    <source>
        <dbReference type="EMBL" id="KMZ76635.1"/>
    </source>
</evidence>
<name>A0A0J9S1Q4_PLAVI</name>
<proteinExistence type="predicted"/>
<dbReference type="Proteomes" id="UP000053562">
    <property type="component" value="Unassembled WGS sequence"/>
</dbReference>
<organism evidence="1 2">
    <name type="scientific">Plasmodium vivax India VII</name>
    <dbReference type="NCBI Taxonomy" id="1077284"/>
    <lineage>
        <taxon>Eukaryota</taxon>
        <taxon>Sar</taxon>
        <taxon>Alveolata</taxon>
        <taxon>Apicomplexa</taxon>
        <taxon>Aconoidasida</taxon>
        <taxon>Haemosporida</taxon>
        <taxon>Plasmodiidae</taxon>
        <taxon>Plasmodium</taxon>
        <taxon>Plasmodium (Plasmodium)</taxon>
    </lineage>
</organism>
<sequence length="233" mass="27874">MTGKILDIEKWKTQYPFLNEVWTFYNELDKTLNETDNGAYSQGCSTLRIYENVRINEQKNTCTRLFKNTFLLSNRDYRTDDFNKYCDILYIWLYFEIQKYNLNAQIINQIFQGSINAAQKKSRTKFSCPYFSYNEKLEEPEKLIKLRIFQYNTSTIKNILNNINHPDNCSCLEYVYECINIYYDMNNKFCAKPEDINITYKGTCDILKNFNSNYSSYIRNYNGWNTSLFSSNI</sequence>
<reference evidence="1 2" key="1">
    <citation type="submission" date="2011-08" db="EMBL/GenBank/DDBJ databases">
        <title>The Genome Sequence of Plasmodium vivax India VII.</title>
        <authorList>
            <consortium name="The Broad Institute Genome Sequencing Platform"/>
            <consortium name="The Broad Institute Genome Sequencing Center for Infectious Disease"/>
            <person name="Neafsey D."/>
            <person name="Carlton J."/>
            <person name="Barnwell J."/>
            <person name="Collins W."/>
            <person name="Escalante A."/>
            <person name="Mullikin J."/>
            <person name="Saul A."/>
            <person name="Guigo R."/>
            <person name="Camara F."/>
            <person name="Young S.K."/>
            <person name="Zeng Q."/>
            <person name="Gargeya S."/>
            <person name="Fitzgerald M."/>
            <person name="Haas B."/>
            <person name="Abouelleil A."/>
            <person name="Alvarado L."/>
            <person name="Arachchi H.M."/>
            <person name="Berlin A."/>
            <person name="Brown A."/>
            <person name="Chapman S.B."/>
            <person name="Chen Z."/>
            <person name="Dunbar C."/>
            <person name="Freedman E."/>
            <person name="Gearin G."/>
            <person name="Gellesch M."/>
            <person name="Goldberg J."/>
            <person name="Griggs A."/>
            <person name="Gujja S."/>
            <person name="Heiman D."/>
            <person name="Howarth C."/>
            <person name="Larson L."/>
            <person name="Lui A."/>
            <person name="MacDonald P.J.P."/>
            <person name="Montmayeur A."/>
            <person name="Murphy C."/>
            <person name="Neiman D."/>
            <person name="Pearson M."/>
            <person name="Priest M."/>
            <person name="Roberts A."/>
            <person name="Saif S."/>
            <person name="Shea T."/>
            <person name="Shenoy N."/>
            <person name="Sisk P."/>
            <person name="Stolte C."/>
            <person name="Sykes S."/>
            <person name="Wortman J."/>
            <person name="Nusbaum C."/>
            <person name="Birren B."/>
        </authorList>
    </citation>
    <scope>NUCLEOTIDE SEQUENCE [LARGE SCALE GENOMIC DNA]</scope>
    <source>
        <strain evidence="1 2">India VII</strain>
    </source>
</reference>
<evidence type="ECO:0000313" key="2">
    <source>
        <dbReference type="Proteomes" id="UP000053562"/>
    </source>
</evidence>